<dbReference type="PANTHER" id="PTHR41930:SF1">
    <property type="entry name" value="DEPHOSPHO-COA KINASE"/>
    <property type="match status" value="1"/>
</dbReference>
<sequence>MEKVILTVGYARSGKSTVAHYLEEKCGYKRIGFSDFIANELAKRNLEITKNNMVSYGEQFRNELGKDYLIKQVLKEAEGNDKVVISGTRLMREYDAIKEKFSNAKMILVSSQEKQRFERRKDQSKTFEEFVARDKEDEKAYGMCEVFAKNDYEIENSGSLEDLLKKVDEIIEKESE</sequence>
<dbReference type="PANTHER" id="PTHR41930">
    <property type="entry name" value="UPF0200 PROTEIN MJ1399"/>
    <property type="match status" value="1"/>
</dbReference>
<name>A0A8T5GGC8_9ARCH</name>
<dbReference type="SUPFAM" id="SSF52540">
    <property type="entry name" value="P-loop containing nucleoside triphosphate hydrolases"/>
    <property type="match status" value="1"/>
</dbReference>
<dbReference type="Pfam" id="PF13207">
    <property type="entry name" value="AAA_17"/>
    <property type="match status" value="1"/>
</dbReference>
<evidence type="ECO:0000313" key="2">
    <source>
        <dbReference type="Proteomes" id="UP000722459"/>
    </source>
</evidence>
<dbReference type="Gene3D" id="3.40.50.300">
    <property type="entry name" value="P-loop containing nucleotide triphosphate hydrolases"/>
    <property type="match status" value="1"/>
</dbReference>
<dbReference type="AlphaFoldDB" id="A0A8T5GGC8"/>
<gene>
    <name evidence="1" type="ORF">HON47_05180</name>
</gene>
<reference evidence="1" key="1">
    <citation type="journal article" date="2021" name="ISME J.">
        <title>Mercury methylation by metabolically versatile and cosmopolitan marine bacteria.</title>
        <authorList>
            <person name="Lin H."/>
            <person name="Ascher D.B."/>
            <person name="Myung Y."/>
            <person name="Lamborg C.H."/>
            <person name="Hallam S.J."/>
            <person name="Gionfriddo C.M."/>
            <person name="Holt K.E."/>
            <person name="Moreau J.W."/>
        </authorList>
    </citation>
    <scope>NUCLEOTIDE SEQUENCE</scope>
    <source>
        <strain evidence="1">SI075_bin30</strain>
    </source>
</reference>
<proteinExistence type="predicted"/>
<dbReference type="EMBL" id="JABJNZ010000064">
    <property type="protein sequence ID" value="MBT4870942.1"/>
    <property type="molecule type" value="Genomic_DNA"/>
</dbReference>
<comment type="caution">
    <text evidence="1">The sequence shown here is derived from an EMBL/GenBank/DDBJ whole genome shotgun (WGS) entry which is preliminary data.</text>
</comment>
<organism evidence="1 2">
    <name type="scientific">Candidatus Iainarchaeum sp</name>
    <dbReference type="NCBI Taxonomy" id="3101447"/>
    <lineage>
        <taxon>Archaea</taxon>
        <taxon>Candidatus Iainarchaeota</taxon>
        <taxon>Candidatus Iainarchaeia</taxon>
        <taxon>Candidatus Iainarchaeales</taxon>
        <taxon>Candidatus Iainarchaeaceae</taxon>
        <taxon>Candidatus Iainarchaeum</taxon>
    </lineage>
</organism>
<protein>
    <submittedName>
        <fullName evidence="1">AAA family ATPase</fullName>
    </submittedName>
</protein>
<evidence type="ECO:0000313" key="1">
    <source>
        <dbReference type="EMBL" id="MBT4870942.1"/>
    </source>
</evidence>
<dbReference type="Proteomes" id="UP000722459">
    <property type="component" value="Unassembled WGS sequence"/>
</dbReference>
<dbReference type="InterPro" id="IPR027417">
    <property type="entry name" value="P-loop_NTPase"/>
</dbReference>
<accession>A0A8T5GGC8</accession>